<comment type="function">
    <text evidence="11">Involved in the type II fatty acid elongation cycle. Catalyzes the elongation of a wide range of acyl-ACP by the addition of two carbons from malonyl-ACP to an acyl acceptor. Can efficiently catalyze the conversion of palmitoleoyl-ACP (cis-hexadec-9-enoyl-ACP) to cis-vaccenoyl-ACP (cis-octadec-11-enoyl-ACP), an essential step in the thermal regulation of fatty acid composition.</text>
</comment>
<evidence type="ECO:0000256" key="16">
    <source>
        <dbReference type="PIRSR" id="PIRSR000447-1"/>
    </source>
</evidence>
<reference evidence="19" key="1">
    <citation type="submission" date="2020-02" db="EMBL/GenBank/DDBJ databases">
        <authorList>
            <person name="Meier V. D."/>
        </authorList>
    </citation>
    <scope>NUCLEOTIDE SEQUENCE</scope>
    <source>
        <strain evidence="19">AVDCRST_MAG38</strain>
    </source>
</reference>
<evidence type="ECO:0000256" key="14">
    <source>
        <dbReference type="ARBA" id="ARBA00047318"/>
    </source>
</evidence>
<comment type="pathway">
    <text evidence="1">Lipid metabolism; fatty acid biosynthesis.</text>
</comment>
<dbReference type="PIRSF" id="PIRSF000447">
    <property type="entry name" value="KAS_II"/>
    <property type="match status" value="1"/>
</dbReference>
<dbReference type="Pfam" id="PF02801">
    <property type="entry name" value="Ketoacyl-synt_C"/>
    <property type="match status" value="1"/>
</dbReference>
<dbReference type="PANTHER" id="PTHR11712">
    <property type="entry name" value="POLYKETIDE SYNTHASE-RELATED"/>
    <property type="match status" value="1"/>
</dbReference>
<evidence type="ECO:0000256" key="10">
    <source>
        <dbReference type="ARBA" id="ARBA00023315"/>
    </source>
</evidence>
<keyword evidence="7" id="KW-0276">Fatty acid metabolism</keyword>
<dbReference type="EC" id="2.3.1.179" evidence="3"/>
<dbReference type="InterPro" id="IPR014030">
    <property type="entry name" value="Ketoacyl_synth_N"/>
</dbReference>
<evidence type="ECO:0000256" key="13">
    <source>
        <dbReference type="ARBA" id="ARBA00032171"/>
    </source>
</evidence>
<dbReference type="Pfam" id="PF00109">
    <property type="entry name" value="ketoacyl-synt"/>
    <property type="match status" value="1"/>
</dbReference>
<dbReference type="InterPro" id="IPR020841">
    <property type="entry name" value="PKS_Beta-ketoAc_synthase_dom"/>
</dbReference>
<evidence type="ECO:0000256" key="4">
    <source>
        <dbReference type="ARBA" id="ARBA00014657"/>
    </source>
</evidence>
<dbReference type="PANTHER" id="PTHR11712:SF336">
    <property type="entry name" value="3-OXOACYL-[ACYL-CARRIER-PROTEIN] SYNTHASE, MITOCHONDRIAL"/>
    <property type="match status" value="1"/>
</dbReference>
<evidence type="ECO:0000256" key="1">
    <source>
        <dbReference type="ARBA" id="ARBA00005194"/>
    </source>
</evidence>
<evidence type="ECO:0000256" key="15">
    <source>
        <dbReference type="ARBA" id="ARBA00047659"/>
    </source>
</evidence>
<dbReference type="AlphaFoldDB" id="A0A6J4R5U4"/>
<comment type="similarity">
    <text evidence="2 17">Belongs to the thiolase-like superfamily. Beta-ketoacyl-ACP synthases family.</text>
</comment>
<proteinExistence type="inferred from homology"/>
<keyword evidence="9" id="KW-0275">Fatty acid biosynthesis</keyword>
<protein>
    <recommendedName>
        <fullName evidence="4">3-oxoacyl-[acyl-carrier-protein] synthase 2</fullName>
        <ecNumber evidence="3">2.3.1.179</ecNumber>
    </recommendedName>
    <alternativeName>
        <fullName evidence="13">3-oxoacyl-[acyl-carrier-protein] synthase II</fullName>
    </alternativeName>
    <alternativeName>
        <fullName evidence="12">Beta-ketoacyl-ACP synthase II</fullName>
    </alternativeName>
</protein>
<dbReference type="EMBL" id="CADCVJ010000040">
    <property type="protein sequence ID" value="CAA9465038.1"/>
    <property type="molecule type" value="Genomic_DNA"/>
</dbReference>
<feature type="domain" description="Ketosynthase family 3 (KS3)" evidence="18">
    <location>
        <begin position="1"/>
        <end position="396"/>
    </location>
</feature>
<evidence type="ECO:0000256" key="11">
    <source>
        <dbReference type="ARBA" id="ARBA00024006"/>
    </source>
</evidence>
<comment type="catalytic activity">
    <reaction evidence="14">
        <text>(9Z)-hexadecenoyl-[ACP] + malonyl-[ACP] + H(+) = 3-oxo-(11Z)-octadecenoyl-[ACP] + holo-[ACP] + CO2</text>
        <dbReference type="Rhea" id="RHEA:55040"/>
        <dbReference type="Rhea" id="RHEA-COMP:9623"/>
        <dbReference type="Rhea" id="RHEA-COMP:9685"/>
        <dbReference type="Rhea" id="RHEA-COMP:10800"/>
        <dbReference type="Rhea" id="RHEA-COMP:14074"/>
        <dbReference type="ChEBI" id="CHEBI:15378"/>
        <dbReference type="ChEBI" id="CHEBI:16526"/>
        <dbReference type="ChEBI" id="CHEBI:64479"/>
        <dbReference type="ChEBI" id="CHEBI:78449"/>
        <dbReference type="ChEBI" id="CHEBI:83989"/>
        <dbReference type="ChEBI" id="CHEBI:138538"/>
        <dbReference type="EC" id="2.3.1.179"/>
    </reaction>
</comment>
<dbReference type="PROSITE" id="PS00606">
    <property type="entry name" value="KS3_1"/>
    <property type="match status" value="1"/>
</dbReference>
<evidence type="ECO:0000256" key="7">
    <source>
        <dbReference type="ARBA" id="ARBA00022832"/>
    </source>
</evidence>
<accession>A0A6J4R5U4</accession>
<dbReference type="InterPro" id="IPR017568">
    <property type="entry name" value="3-oxoacyl-ACP_synth-2"/>
</dbReference>
<evidence type="ECO:0000256" key="12">
    <source>
        <dbReference type="ARBA" id="ARBA00029675"/>
    </source>
</evidence>
<evidence type="ECO:0000256" key="3">
    <source>
        <dbReference type="ARBA" id="ARBA00012356"/>
    </source>
</evidence>
<dbReference type="SUPFAM" id="SSF53901">
    <property type="entry name" value="Thiolase-like"/>
    <property type="match status" value="2"/>
</dbReference>
<keyword evidence="8" id="KW-0443">Lipid metabolism</keyword>
<evidence type="ECO:0000256" key="17">
    <source>
        <dbReference type="RuleBase" id="RU003694"/>
    </source>
</evidence>
<evidence type="ECO:0000256" key="6">
    <source>
        <dbReference type="ARBA" id="ARBA00022679"/>
    </source>
</evidence>
<dbReference type="GO" id="GO:0004315">
    <property type="term" value="F:3-oxoacyl-[acyl-carrier-protein] synthase activity"/>
    <property type="evidence" value="ECO:0007669"/>
    <property type="project" value="UniProtKB-EC"/>
</dbReference>
<comment type="catalytic activity">
    <reaction evidence="15">
        <text>a fatty acyl-[ACP] + malonyl-[ACP] + H(+) = a 3-oxoacyl-[ACP] + holo-[ACP] + CO2</text>
        <dbReference type="Rhea" id="RHEA:22836"/>
        <dbReference type="Rhea" id="RHEA-COMP:9623"/>
        <dbReference type="Rhea" id="RHEA-COMP:9685"/>
        <dbReference type="Rhea" id="RHEA-COMP:9916"/>
        <dbReference type="Rhea" id="RHEA-COMP:14125"/>
        <dbReference type="ChEBI" id="CHEBI:15378"/>
        <dbReference type="ChEBI" id="CHEBI:16526"/>
        <dbReference type="ChEBI" id="CHEBI:64479"/>
        <dbReference type="ChEBI" id="CHEBI:78449"/>
        <dbReference type="ChEBI" id="CHEBI:78776"/>
        <dbReference type="ChEBI" id="CHEBI:138651"/>
    </reaction>
</comment>
<evidence type="ECO:0000259" key="18">
    <source>
        <dbReference type="PROSITE" id="PS52004"/>
    </source>
</evidence>
<evidence type="ECO:0000256" key="9">
    <source>
        <dbReference type="ARBA" id="ARBA00023160"/>
    </source>
</evidence>
<sequence>MTRIVVTGVGAVTPLGVGARKLFDRWMARETGFEGLEAPCREFEPTEHLSKKEARRADRFTQLAMAAGDEAVRSAGWGDELPYDSTRIGCIVGTGIGGLGTMEHGHDMLRDEGPQKVPPLSVPLMMGNAASGVLAMRHGLRGPSYGTVSACAAAGHAIGAAMRMIQNGEADAVVTGGAEAALTPLSRAAFAALDATSPTGQSRPFDRRRDGFVMGEGAGILILEDEERARARGATILGAVIGYGATSDAHHLTAPEVAGSGATSAMKVAIADAGLTPADIDYVNAHGTSTPLNDRAETVAIKNALGEHAKRVPVSSTKSAIGHLLGAAGAAEAIATLYALQERVAPPTLGYEEPEEDLDLDYVPEAKPLEVDGRPPIAMSNSFGFGGHNAVLVLEGA</sequence>
<dbReference type="InterPro" id="IPR018201">
    <property type="entry name" value="Ketoacyl_synth_AS"/>
</dbReference>
<organism evidence="19">
    <name type="scientific">uncultured Solirubrobacteraceae bacterium</name>
    <dbReference type="NCBI Taxonomy" id="1162706"/>
    <lineage>
        <taxon>Bacteria</taxon>
        <taxon>Bacillati</taxon>
        <taxon>Actinomycetota</taxon>
        <taxon>Thermoleophilia</taxon>
        <taxon>Solirubrobacterales</taxon>
        <taxon>Solirubrobacteraceae</taxon>
        <taxon>environmental samples</taxon>
    </lineage>
</organism>
<dbReference type="NCBIfam" id="NF005589">
    <property type="entry name" value="PRK07314.1"/>
    <property type="match status" value="1"/>
</dbReference>
<evidence type="ECO:0000256" key="5">
    <source>
        <dbReference type="ARBA" id="ARBA00022516"/>
    </source>
</evidence>
<name>A0A6J4R5U4_9ACTN</name>
<dbReference type="Gene3D" id="3.40.47.10">
    <property type="match status" value="1"/>
</dbReference>
<feature type="active site" description="For beta-ketoacyl synthase activity" evidence="16">
    <location>
        <position position="151"/>
    </location>
</feature>
<dbReference type="CDD" id="cd00834">
    <property type="entry name" value="KAS_I_II"/>
    <property type="match status" value="1"/>
</dbReference>
<dbReference type="GO" id="GO:0006633">
    <property type="term" value="P:fatty acid biosynthetic process"/>
    <property type="evidence" value="ECO:0007669"/>
    <property type="project" value="UniProtKB-UniPathway"/>
</dbReference>
<dbReference type="InterPro" id="IPR014031">
    <property type="entry name" value="Ketoacyl_synth_C"/>
</dbReference>
<dbReference type="UniPathway" id="UPA00094"/>
<dbReference type="InterPro" id="IPR016039">
    <property type="entry name" value="Thiolase-like"/>
</dbReference>
<evidence type="ECO:0000313" key="19">
    <source>
        <dbReference type="EMBL" id="CAA9465038.1"/>
    </source>
</evidence>
<dbReference type="SMART" id="SM00825">
    <property type="entry name" value="PKS_KS"/>
    <property type="match status" value="1"/>
</dbReference>
<gene>
    <name evidence="19" type="ORF">AVDCRST_MAG38-748</name>
</gene>
<keyword evidence="10 19" id="KW-0012">Acyltransferase</keyword>
<keyword evidence="6 17" id="KW-0808">Transferase</keyword>
<keyword evidence="5" id="KW-0444">Lipid biosynthesis</keyword>
<dbReference type="FunFam" id="3.40.47.10:FF:000029">
    <property type="entry name" value="3-oxoacyl-[acyl-carrier-protein] synthase 1"/>
    <property type="match status" value="1"/>
</dbReference>
<dbReference type="InterPro" id="IPR000794">
    <property type="entry name" value="Beta-ketoacyl_synthase"/>
</dbReference>
<evidence type="ECO:0000256" key="8">
    <source>
        <dbReference type="ARBA" id="ARBA00023098"/>
    </source>
</evidence>
<evidence type="ECO:0000256" key="2">
    <source>
        <dbReference type="ARBA" id="ARBA00008467"/>
    </source>
</evidence>
<dbReference type="PROSITE" id="PS52004">
    <property type="entry name" value="KS3_2"/>
    <property type="match status" value="1"/>
</dbReference>